<keyword evidence="3" id="KW-1185">Reference proteome</keyword>
<feature type="region of interest" description="Disordered" evidence="1">
    <location>
        <begin position="257"/>
        <end position="284"/>
    </location>
</feature>
<evidence type="ECO:0000313" key="2">
    <source>
        <dbReference type="EMBL" id="KAK8600330.1"/>
    </source>
</evidence>
<name>A0ABR2GC86_9ROSI</name>
<gene>
    <name evidence="2" type="ORF">V6N12_050186</name>
</gene>
<organism evidence="2 3">
    <name type="scientific">Hibiscus sabdariffa</name>
    <name type="common">roselle</name>
    <dbReference type="NCBI Taxonomy" id="183260"/>
    <lineage>
        <taxon>Eukaryota</taxon>
        <taxon>Viridiplantae</taxon>
        <taxon>Streptophyta</taxon>
        <taxon>Embryophyta</taxon>
        <taxon>Tracheophyta</taxon>
        <taxon>Spermatophyta</taxon>
        <taxon>Magnoliopsida</taxon>
        <taxon>eudicotyledons</taxon>
        <taxon>Gunneridae</taxon>
        <taxon>Pentapetalae</taxon>
        <taxon>rosids</taxon>
        <taxon>malvids</taxon>
        <taxon>Malvales</taxon>
        <taxon>Malvaceae</taxon>
        <taxon>Malvoideae</taxon>
        <taxon>Hibiscus</taxon>
    </lineage>
</organism>
<dbReference type="Proteomes" id="UP001472677">
    <property type="component" value="Unassembled WGS sequence"/>
</dbReference>
<dbReference type="EMBL" id="JBBPBM010000001">
    <property type="protein sequence ID" value="KAK8600330.1"/>
    <property type="molecule type" value="Genomic_DNA"/>
</dbReference>
<feature type="region of interest" description="Disordered" evidence="1">
    <location>
        <begin position="195"/>
        <end position="218"/>
    </location>
</feature>
<feature type="compositionally biased region" description="Basic and acidic residues" evidence="1">
    <location>
        <begin position="267"/>
        <end position="280"/>
    </location>
</feature>
<evidence type="ECO:0000313" key="3">
    <source>
        <dbReference type="Proteomes" id="UP001472677"/>
    </source>
</evidence>
<protein>
    <submittedName>
        <fullName evidence="2">Uncharacterized protein</fullName>
    </submittedName>
</protein>
<reference evidence="2 3" key="1">
    <citation type="journal article" date="2024" name="G3 (Bethesda)">
        <title>Genome assembly of Hibiscus sabdariffa L. provides insights into metabolisms of medicinal natural products.</title>
        <authorList>
            <person name="Kim T."/>
        </authorList>
    </citation>
    <scope>NUCLEOTIDE SEQUENCE [LARGE SCALE GENOMIC DNA]</scope>
    <source>
        <strain evidence="2">TK-2024</strain>
        <tissue evidence="2">Old leaves</tissue>
    </source>
</reference>
<proteinExistence type="predicted"/>
<evidence type="ECO:0000256" key="1">
    <source>
        <dbReference type="SAM" id="MobiDB-lite"/>
    </source>
</evidence>
<sequence>MRDADAICKNPIEINTTVSYASIATKPPSGGEGVNAGLVWRMRRLSYQIRMTKGVELIRAMDGGPSGSRFVALDAINGSDMVDQGTVMLSLNEPRSTAVEVIGGMVKESWVESVEMNRLEWGKEVLTSNVGRVVQLNEAYKQSNPPKKKKTLSGVAEGAAVVSLVEGRAVSNVSRWVVSNKGSNSGLHEVVRIEENDNSEQGGTGLNESKLPGVGPKNLKENVRKGLKVRKPSEGRSHDRHALSEWVQNTIRQREDFGATDGSTPVHLHDSDADSWMEHSSEDEDRMLATCEANAHTQDRWNEPGHEGRQ</sequence>
<accession>A0ABR2GC86</accession>
<comment type="caution">
    <text evidence="2">The sequence shown here is derived from an EMBL/GenBank/DDBJ whole genome shotgun (WGS) entry which is preliminary data.</text>
</comment>